<accession>A0AAW1U1X6</accession>
<proteinExistence type="inferred from homology"/>
<keyword evidence="3" id="KW-0732">Signal</keyword>
<comment type="similarity">
    <text evidence="1 2">Belongs to the glycosyl hydrolase 31 family.</text>
</comment>
<feature type="chain" id="PRO_5043441501" description="Glycoside hydrolase family 31 TIM barrel domain-containing protein" evidence="3">
    <location>
        <begin position="20"/>
        <end position="388"/>
    </location>
</feature>
<gene>
    <name evidence="5" type="ORF">WA026_005778</name>
</gene>
<evidence type="ECO:0000256" key="3">
    <source>
        <dbReference type="SAM" id="SignalP"/>
    </source>
</evidence>
<keyword evidence="6" id="KW-1185">Reference proteome</keyword>
<sequence>METVITYILLLLTFSSSKALDSKNSTQKTYFEKIELNHETRTMKIFNTKGEDIVNARLGHTLDEMKPQSCPTGNQSPGHICLEWERKARLDLHAYELNTTAKCYNFKWTALGGIDSLIDCFQFSDKEHWYGGGQNVKSSFHFDKGFHKYSPFITGRIGDNNWGNLLKRYFISSRGAALLVDDLSPLHTSLNEKQFCLKAQYDDFAFVNHVRRNLELNYTICTSSNTAILHSKLIEDAMWEGLKKQDFENIDTLITEPIWEITTNAAALNEEKISNLGTDIIQLGFLKLGHIFINEFWQKRIGDFTMDPARFSKFENLIHVLHRRGFKIILTIQPFISTESSSFIDAVKKELLISERSCDHRIPALTRYKSLQAAGVLDPTKLEHSNGY</sequence>
<feature type="domain" description="Glycoside hydrolase family 31 TIM barrel" evidence="4">
    <location>
        <begin position="296"/>
        <end position="356"/>
    </location>
</feature>
<organism evidence="5 6">
    <name type="scientific">Henosepilachna vigintioctopunctata</name>
    <dbReference type="NCBI Taxonomy" id="420089"/>
    <lineage>
        <taxon>Eukaryota</taxon>
        <taxon>Metazoa</taxon>
        <taxon>Ecdysozoa</taxon>
        <taxon>Arthropoda</taxon>
        <taxon>Hexapoda</taxon>
        <taxon>Insecta</taxon>
        <taxon>Pterygota</taxon>
        <taxon>Neoptera</taxon>
        <taxon>Endopterygota</taxon>
        <taxon>Coleoptera</taxon>
        <taxon>Polyphaga</taxon>
        <taxon>Cucujiformia</taxon>
        <taxon>Coccinelloidea</taxon>
        <taxon>Coccinellidae</taxon>
        <taxon>Epilachninae</taxon>
        <taxon>Epilachnini</taxon>
        <taxon>Henosepilachna</taxon>
    </lineage>
</organism>
<dbReference type="Gene3D" id="3.20.20.80">
    <property type="entry name" value="Glycosidases"/>
    <property type="match status" value="1"/>
</dbReference>
<dbReference type="GO" id="GO:0004553">
    <property type="term" value="F:hydrolase activity, hydrolyzing O-glycosyl compounds"/>
    <property type="evidence" value="ECO:0007669"/>
    <property type="project" value="InterPro"/>
</dbReference>
<dbReference type="InterPro" id="IPR050985">
    <property type="entry name" value="Alpha-glycosidase_related"/>
</dbReference>
<dbReference type="PANTHER" id="PTHR43053">
    <property type="entry name" value="GLYCOSIDASE FAMILY 31"/>
    <property type="match status" value="1"/>
</dbReference>
<comment type="caution">
    <text evidence="5">The sequence shown here is derived from an EMBL/GenBank/DDBJ whole genome shotgun (WGS) entry which is preliminary data.</text>
</comment>
<dbReference type="InterPro" id="IPR017853">
    <property type="entry name" value="GH"/>
</dbReference>
<evidence type="ECO:0000313" key="5">
    <source>
        <dbReference type="EMBL" id="KAK9874963.1"/>
    </source>
</evidence>
<dbReference type="GO" id="GO:0005975">
    <property type="term" value="P:carbohydrate metabolic process"/>
    <property type="evidence" value="ECO:0007669"/>
    <property type="project" value="InterPro"/>
</dbReference>
<dbReference type="Pfam" id="PF01055">
    <property type="entry name" value="Glyco_hydro_31_2nd"/>
    <property type="match status" value="1"/>
</dbReference>
<dbReference type="InterPro" id="IPR000322">
    <property type="entry name" value="Glyco_hydro_31_TIM"/>
</dbReference>
<evidence type="ECO:0000256" key="2">
    <source>
        <dbReference type="RuleBase" id="RU361185"/>
    </source>
</evidence>
<dbReference type="EMBL" id="JARQZJ010000032">
    <property type="protein sequence ID" value="KAK9874963.1"/>
    <property type="molecule type" value="Genomic_DNA"/>
</dbReference>
<evidence type="ECO:0000313" key="6">
    <source>
        <dbReference type="Proteomes" id="UP001431783"/>
    </source>
</evidence>
<evidence type="ECO:0000259" key="4">
    <source>
        <dbReference type="Pfam" id="PF01055"/>
    </source>
</evidence>
<dbReference type="Proteomes" id="UP001431783">
    <property type="component" value="Unassembled WGS sequence"/>
</dbReference>
<feature type="signal peptide" evidence="3">
    <location>
        <begin position="1"/>
        <end position="19"/>
    </location>
</feature>
<dbReference type="AlphaFoldDB" id="A0AAW1U1X6"/>
<keyword evidence="2" id="KW-0326">Glycosidase</keyword>
<dbReference type="PANTHER" id="PTHR43053:SF6">
    <property type="entry name" value="SITS-BINDING PROTEIN"/>
    <property type="match status" value="1"/>
</dbReference>
<protein>
    <recommendedName>
        <fullName evidence="4">Glycoside hydrolase family 31 TIM barrel domain-containing protein</fullName>
    </recommendedName>
</protein>
<name>A0AAW1U1X6_9CUCU</name>
<dbReference type="SUPFAM" id="SSF51445">
    <property type="entry name" value="(Trans)glycosidases"/>
    <property type="match status" value="1"/>
</dbReference>
<reference evidence="5 6" key="1">
    <citation type="submission" date="2023-03" db="EMBL/GenBank/DDBJ databases">
        <title>Genome insight into feeding habits of ladybird beetles.</title>
        <authorList>
            <person name="Li H.-S."/>
            <person name="Huang Y.-H."/>
            <person name="Pang H."/>
        </authorList>
    </citation>
    <scope>NUCLEOTIDE SEQUENCE [LARGE SCALE GENOMIC DNA]</scope>
    <source>
        <strain evidence="5">SYSU_2023b</strain>
        <tissue evidence="5">Whole body</tissue>
    </source>
</reference>
<evidence type="ECO:0000256" key="1">
    <source>
        <dbReference type="ARBA" id="ARBA00007806"/>
    </source>
</evidence>
<keyword evidence="2" id="KW-0378">Hydrolase</keyword>